<reference evidence="1" key="1">
    <citation type="submission" date="2021-12" db="EMBL/GenBank/DDBJ databases">
        <authorList>
            <person name="King R."/>
        </authorList>
    </citation>
    <scope>NUCLEOTIDE SEQUENCE</scope>
</reference>
<dbReference type="EMBL" id="OU963905">
    <property type="protein sequence ID" value="CAH0398838.1"/>
    <property type="molecule type" value="Genomic_DNA"/>
</dbReference>
<evidence type="ECO:0000313" key="2">
    <source>
        <dbReference type="Proteomes" id="UP001153292"/>
    </source>
</evidence>
<protein>
    <submittedName>
        <fullName evidence="1">Uncharacterized protein</fullName>
    </submittedName>
</protein>
<proteinExistence type="predicted"/>
<name>A0ABN8ASP9_CHISP</name>
<evidence type="ECO:0000313" key="1">
    <source>
        <dbReference type="EMBL" id="CAH0398838.1"/>
    </source>
</evidence>
<sequence>MHSNKFKNNTFAPEKNKHVKFNDFTSNPIGQKNFISGLQNARRLLEGLERSFAKTVQYEARLLRCQATHAHSHDDRWSSDNMSYEKDYRTNNTESTKTSRGQVDLAESWSTMSIVCLQYQYEELSKRYEALLRAYDERCSVVSERDAALTRSRVRARNTHAQLVHAHKTLLAVGEKYLALWQKKHLQKKKFEKYTERLKATVRGMIAMCEHARLELDTRISRFMEKEQDAPKAQLLAEIRKCNLLYLENLRLKSQLESLKPGLVFMRKT</sequence>
<keyword evidence="2" id="KW-1185">Reference proteome</keyword>
<organism evidence="1 2">
    <name type="scientific">Chilo suppressalis</name>
    <name type="common">Asiatic rice borer moth</name>
    <dbReference type="NCBI Taxonomy" id="168631"/>
    <lineage>
        <taxon>Eukaryota</taxon>
        <taxon>Metazoa</taxon>
        <taxon>Ecdysozoa</taxon>
        <taxon>Arthropoda</taxon>
        <taxon>Hexapoda</taxon>
        <taxon>Insecta</taxon>
        <taxon>Pterygota</taxon>
        <taxon>Neoptera</taxon>
        <taxon>Endopterygota</taxon>
        <taxon>Lepidoptera</taxon>
        <taxon>Glossata</taxon>
        <taxon>Ditrysia</taxon>
        <taxon>Pyraloidea</taxon>
        <taxon>Crambidae</taxon>
        <taxon>Crambinae</taxon>
        <taxon>Chilo</taxon>
    </lineage>
</organism>
<accession>A0ABN8ASP9</accession>
<dbReference type="Proteomes" id="UP001153292">
    <property type="component" value="Chromosome 12"/>
</dbReference>
<gene>
    <name evidence="1" type="ORF">CHILSU_LOCUS1963</name>
</gene>